<evidence type="ECO:0000256" key="2">
    <source>
        <dbReference type="ARBA" id="ARBA00022448"/>
    </source>
</evidence>
<protein>
    <submittedName>
        <fullName evidence="6">ABC transporter ATP-binding protein</fullName>
    </submittedName>
</protein>
<keyword evidence="4 6" id="KW-0067">ATP-binding</keyword>
<dbReference type="PROSITE" id="PS50893">
    <property type="entry name" value="ABC_TRANSPORTER_2"/>
    <property type="match status" value="1"/>
</dbReference>
<dbReference type="CDD" id="cd03225">
    <property type="entry name" value="ABC_cobalt_CbiO_domain1"/>
    <property type="match status" value="1"/>
</dbReference>
<dbReference type="InterPro" id="IPR017871">
    <property type="entry name" value="ABC_transporter-like_CS"/>
</dbReference>
<dbReference type="InterPro" id="IPR050095">
    <property type="entry name" value="ECF_ABC_transporter_ATP-bd"/>
</dbReference>
<keyword evidence="3" id="KW-0547">Nucleotide-binding</keyword>
<dbReference type="InterPro" id="IPR015856">
    <property type="entry name" value="ABC_transpr_CbiO/EcfA_su"/>
</dbReference>
<feature type="domain" description="ABC transporter" evidence="5">
    <location>
        <begin position="2"/>
        <end position="214"/>
    </location>
</feature>
<dbReference type="RefSeq" id="WP_244351940.1">
    <property type="nucleotide sequence ID" value="NZ_JAFIRA010000040.1"/>
</dbReference>
<dbReference type="Proteomes" id="UP000830835">
    <property type="component" value="Unassembled WGS sequence"/>
</dbReference>
<dbReference type="PROSITE" id="PS00211">
    <property type="entry name" value="ABC_TRANSPORTER_1"/>
    <property type="match status" value="1"/>
</dbReference>
<dbReference type="PANTHER" id="PTHR43553">
    <property type="entry name" value="HEAVY METAL TRANSPORTER"/>
    <property type="match status" value="1"/>
</dbReference>
<evidence type="ECO:0000313" key="6">
    <source>
        <dbReference type="EMBL" id="MCJ2543914.1"/>
    </source>
</evidence>
<proteinExistence type="inferred from homology"/>
<evidence type="ECO:0000256" key="3">
    <source>
        <dbReference type="ARBA" id="ARBA00022741"/>
    </source>
</evidence>
<evidence type="ECO:0000256" key="1">
    <source>
        <dbReference type="ARBA" id="ARBA00005417"/>
    </source>
</evidence>
<accession>A0ABT0CDW0</accession>
<dbReference type="SUPFAM" id="SSF52540">
    <property type="entry name" value="P-loop containing nucleoside triphosphate hydrolases"/>
    <property type="match status" value="1"/>
</dbReference>
<name>A0ABT0CDW0_THEVL</name>
<dbReference type="Gene3D" id="3.40.50.300">
    <property type="entry name" value="P-loop containing nucleotide triphosphate hydrolases"/>
    <property type="match status" value="1"/>
</dbReference>
<dbReference type="InterPro" id="IPR003593">
    <property type="entry name" value="AAA+_ATPase"/>
</dbReference>
<keyword evidence="2" id="KW-0813">Transport</keyword>
<dbReference type="SMART" id="SM00382">
    <property type="entry name" value="AAA"/>
    <property type="match status" value="1"/>
</dbReference>
<comment type="caution">
    <text evidence="6">The sequence shown here is derived from an EMBL/GenBank/DDBJ whole genome shotgun (WGS) entry which is preliminary data.</text>
</comment>
<keyword evidence="7" id="KW-1185">Reference proteome</keyword>
<dbReference type="PANTHER" id="PTHR43553:SF24">
    <property type="entry name" value="ENERGY-COUPLING FACTOR TRANSPORTER ATP-BINDING PROTEIN ECFA1"/>
    <property type="match status" value="1"/>
</dbReference>
<dbReference type="EMBL" id="JAFIRA010000040">
    <property type="protein sequence ID" value="MCJ2543914.1"/>
    <property type="molecule type" value="Genomic_DNA"/>
</dbReference>
<dbReference type="InterPro" id="IPR003439">
    <property type="entry name" value="ABC_transporter-like_ATP-bd"/>
</dbReference>
<dbReference type="Pfam" id="PF00005">
    <property type="entry name" value="ABC_tran"/>
    <property type="match status" value="1"/>
</dbReference>
<evidence type="ECO:0000259" key="5">
    <source>
        <dbReference type="PROSITE" id="PS50893"/>
    </source>
</evidence>
<dbReference type="GO" id="GO:0005524">
    <property type="term" value="F:ATP binding"/>
    <property type="evidence" value="ECO:0007669"/>
    <property type="project" value="UniProtKB-KW"/>
</dbReference>
<sequence>MFRVQNLSYHPAAASQPILKDLSFQLGLNQLGLIVGKSGAGKSTLLEVLAGLARPTQGQISWEGVTLLPTQLRGMAGLVFQFPERHFCGLTLLDEMRFGHPELREKEIENVLKQVGLEGIPLRSSPNHLSGGQQRRLALAVQLIRGPFLLLLDEPTAGLDWSVRRQLIELLARLKSTWTVLVVSHDPEELAQIADVQWTLQAGSLLSVPADVVAHR</sequence>
<organism evidence="6 7">
    <name type="scientific">Thermostichus vulcanus str. 'Rupite'</name>
    <dbReference type="NCBI Taxonomy" id="2813851"/>
    <lineage>
        <taxon>Bacteria</taxon>
        <taxon>Bacillati</taxon>
        <taxon>Cyanobacteriota</taxon>
        <taxon>Cyanophyceae</taxon>
        <taxon>Thermostichales</taxon>
        <taxon>Thermostichaceae</taxon>
        <taxon>Thermostichus</taxon>
    </lineage>
</organism>
<dbReference type="InterPro" id="IPR027417">
    <property type="entry name" value="P-loop_NTPase"/>
</dbReference>
<evidence type="ECO:0000313" key="7">
    <source>
        <dbReference type="Proteomes" id="UP000830835"/>
    </source>
</evidence>
<reference evidence="6" key="1">
    <citation type="submission" date="2021-02" db="EMBL/GenBank/DDBJ databases">
        <title>The CRISPR/cas machinery reduction and long-range gene transfer in the hot spring cyanobacterium Synechococcus.</title>
        <authorList>
            <person name="Dvorak P."/>
            <person name="Jahodarova E."/>
            <person name="Hasler P."/>
            <person name="Poulickova A."/>
        </authorList>
    </citation>
    <scope>NUCLEOTIDE SEQUENCE</scope>
    <source>
        <strain evidence="6">Rupite</strain>
    </source>
</reference>
<comment type="similarity">
    <text evidence="1">Belongs to the ABC transporter superfamily.</text>
</comment>
<gene>
    <name evidence="6" type="ORF">JX360_13550</name>
</gene>
<evidence type="ECO:0000256" key="4">
    <source>
        <dbReference type="ARBA" id="ARBA00022840"/>
    </source>
</evidence>